<organism evidence="3 4">
    <name type="scientific">Mucilaginibacter conchicola</name>
    <dbReference type="NCBI Taxonomy" id="2303333"/>
    <lineage>
        <taxon>Bacteria</taxon>
        <taxon>Pseudomonadati</taxon>
        <taxon>Bacteroidota</taxon>
        <taxon>Sphingobacteriia</taxon>
        <taxon>Sphingobacteriales</taxon>
        <taxon>Sphingobacteriaceae</taxon>
        <taxon>Mucilaginibacter</taxon>
    </lineage>
</organism>
<evidence type="ECO:0000313" key="4">
    <source>
        <dbReference type="Proteomes" id="UP000264217"/>
    </source>
</evidence>
<comment type="caution">
    <text evidence="3">The sequence shown here is derived from an EMBL/GenBank/DDBJ whole genome shotgun (WGS) entry which is preliminary data.</text>
</comment>
<proteinExistence type="predicted"/>
<protein>
    <submittedName>
        <fullName evidence="3">DUF4349 domain-containing protein</fullName>
    </submittedName>
</protein>
<keyword evidence="4" id="KW-1185">Reference proteome</keyword>
<name>A0A372NR63_9SPHI</name>
<evidence type="ECO:0000256" key="1">
    <source>
        <dbReference type="SAM" id="Phobius"/>
    </source>
</evidence>
<dbReference type="AlphaFoldDB" id="A0A372NR63"/>
<accession>A0A372NR63</accession>
<evidence type="ECO:0000259" key="2">
    <source>
        <dbReference type="Pfam" id="PF14257"/>
    </source>
</evidence>
<keyword evidence="1" id="KW-0812">Transmembrane</keyword>
<dbReference type="PROSITE" id="PS51257">
    <property type="entry name" value="PROKAR_LIPOPROTEIN"/>
    <property type="match status" value="1"/>
</dbReference>
<dbReference type="InterPro" id="IPR025645">
    <property type="entry name" value="DUF4349"/>
</dbReference>
<keyword evidence="1" id="KW-1133">Transmembrane helix</keyword>
<keyword evidence="1" id="KW-0472">Membrane</keyword>
<feature type="transmembrane region" description="Helical" evidence="1">
    <location>
        <begin position="265"/>
        <end position="286"/>
    </location>
</feature>
<evidence type="ECO:0000313" key="3">
    <source>
        <dbReference type="EMBL" id="RFZ91735.1"/>
    </source>
</evidence>
<reference evidence="3 4" key="1">
    <citation type="submission" date="2018-08" db="EMBL/GenBank/DDBJ databases">
        <title>Mucilaginibacter sp. MYSH2.</title>
        <authorList>
            <person name="Seo T."/>
        </authorList>
    </citation>
    <scope>NUCLEOTIDE SEQUENCE [LARGE SCALE GENOMIC DNA]</scope>
    <source>
        <strain evidence="3 4">MYSH2</strain>
    </source>
</reference>
<dbReference type="Pfam" id="PF14257">
    <property type="entry name" value="DUF4349"/>
    <property type="match status" value="1"/>
</dbReference>
<dbReference type="EMBL" id="QWDC01000002">
    <property type="protein sequence ID" value="RFZ91735.1"/>
    <property type="molecule type" value="Genomic_DNA"/>
</dbReference>
<feature type="domain" description="DUF4349" evidence="2">
    <location>
        <begin position="61"/>
        <end position="284"/>
    </location>
</feature>
<sequence>MVSIEKPIKTMKAKIIIAIAGIALLAACKANTDRRFDSSEADTVSATQNALSVNDPNTKEKLVKTADMNFKVHDVQKTGDSIASLTAKLGGLVMHHQMQSEKENGRDIRISADSVRQISVYNKTADMTVRIPSEKLEDFMNQVSRMSILTVTRKMDIEDKSLDYISARMKAQNRKEWVEGQDKLKATANNYDATLAVKDNIVNEKVNNLKTDANVKYSVVVLSFFQNKTITKEIVTNDDPSAYRPPFFNRLLMSLSNGLDMFSEFLLVIANLWVLVLVGIAGWIGFKAYRKKYAVLKV</sequence>
<dbReference type="Proteomes" id="UP000264217">
    <property type="component" value="Unassembled WGS sequence"/>
</dbReference>
<gene>
    <name evidence="3" type="ORF">D0C36_09755</name>
</gene>